<dbReference type="PANTHER" id="PTHR34322:SF2">
    <property type="entry name" value="TRANSPOSASE IS200-LIKE DOMAIN-CONTAINING PROTEIN"/>
    <property type="match status" value="1"/>
</dbReference>
<accession>A0A2N1UN13</accession>
<dbReference type="AlphaFoldDB" id="A0A2N1UN13"/>
<dbReference type="PANTHER" id="PTHR34322">
    <property type="entry name" value="TRANSPOSASE, Y1_TNP DOMAIN-CONTAINING"/>
    <property type="match status" value="1"/>
</dbReference>
<evidence type="ECO:0000259" key="1">
    <source>
        <dbReference type="SMART" id="SM01321"/>
    </source>
</evidence>
<dbReference type="GO" id="GO:0006313">
    <property type="term" value="P:DNA transposition"/>
    <property type="evidence" value="ECO:0007669"/>
    <property type="project" value="InterPro"/>
</dbReference>
<gene>
    <name evidence="2" type="ORF">CVV26_02770</name>
</gene>
<dbReference type="Pfam" id="PF01797">
    <property type="entry name" value="Y1_Tnp"/>
    <property type="match status" value="1"/>
</dbReference>
<feature type="domain" description="Transposase IS200-like" evidence="1">
    <location>
        <begin position="7"/>
        <end position="151"/>
    </location>
</feature>
<organism evidence="2 3">
    <name type="scientific">Candidatus Kuenenbacteria bacterium HGW-Kuenenbacteria-1</name>
    <dbReference type="NCBI Taxonomy" id="2013812"/>
    <lineage>
        <taxon>Bacteria</taxon>
        <taxon>Candidatus Kueneniibacteriota</taxon>
    </lineage>
</organism>
<dbReference type="GO" id="GO:0004803">
    <property type="term" value="F:transposase activity"/>
    <property type="evidence" value="ECO:0007669"/>
    <property type="project" value="InterPro"/>
</dbReference>
<dbReference type="SMART" id="SM01321">
    <property type="entry name" value="Y1_Tnp"/>
    <property type="match status" value="1"/>
</dbReference>
<dbReference type="InterPro" id="IPR002686">
    <property type="entry name" value="Transposase_17"/>
</dbReference>
<protein>
    <recommendedName>
        <fullName evidence="1">Transposase IS200-like domain-containing protein</fullName>
    </recommendedName>
</protein>
<evidence type="ECO:0000313" key="2">
    <source>
        <dbReference type="EMBL" id="PKL72170.1"/>
    </source>
</evidence>
<proteinExistence type="predicted"/>
<sequence length="233" mass="27687">MKFEKCSYGHIYNRGNRKQPIVLDAKDRWHFLQVLYYLNNKTKMPNPFQKLRKLLKTVFNKQLVWPESLKKQLPLVKILAFKLKNNHFHLILKQETEDGIRIFMQRAGTAMAKRFNERYKEIGRLFQGRYKGKLVERDEYISYLSVYIQVKNAFEEYPGGLEKALKEFDKAYEWVAKDPYNSLGDYAGKRNSPIIDKDILGEMFPTPESYKKFAKQCMLGMCLDEKLNDLKFD</sequence>
<dbReference type="InterPro" id="IPR036515">
    <property type="entry name" value="Transposase_17_sf"/>
</dbReference>
<dbReference type="Proteomes" id="UP000233414">
    <property type="component" value="Unassembled WGS sequence"/>
</dbReference>
<name>A0A2N1UN13_9BACT</name>
<dbReference type="GO" id="GO:0003677">
    <property type="term" value="F:DNA binding"/>
    <property type="evidence" value="ECO:0007669"/>
    <property type="project" value="InterPro"/>
</dbReference>
<dbReference type="SUPFAM" id="SSF143422">
    <property type="entry name" value="Transposase IS200-like"/>
    <property type="match status" value="1"/>
</dbReference>
<dbReference type="Gene3D" id="3.30.70.1290">
    <property type="entry name" value="Transposase IS200-like"/>
    <property type="match status" value="1"/>
</dbReference>
<evidence type="ECO:0000313" key="3">
    <source>
        <dbReference type="Proteomes" id="UP000233414"/>
    </source>
</evidence>
<reference evidence="2 3" key="1">
    <citation type="journal article" date="2017" name="ISME J.">
        <title>Potential for microbial H2 and metal transformations associated with novel bacteria and archaea in deep terrestrial subsurface sediments.</title>
        <authorList>
            <person name="Hernsdorf A.W."/>
            <person name="Amano Y."/>
            <person name="Miyakawa K."/>
            <person name="Ise K."/>
            <person name="Suzuki Y."/>
            <person name="Anantharaman K."/>
            <person name="Probst A."/>
            <person name="Burstein D."/>
            <person name="Thomas B.C."/>
            <person name="Banfield J.F."/>
        </authorList>
    </citation>
    <scope>NUCLEOTIDE SEQUENCE [LARGE SCALE GENOMIC DNA]</scope>
    <source>
        <strain evidence="2">HGW-Kuenenbacteria-1</strain>
    </source>
</reference>
<dbReference type="EMBL" id="PGYQ01000014">
    <property type="protein sequence ID" value="PKL72170.1"/>
    <property type="molecule type" value="Genomic_DNA"/>
</dbReference>
<comment type="caution">
    <text evidence="2">The sequence shown here is derived from an EMBL/GenBank/DDBJ whole genome shotgun (WGS) entry which is preliminary data.</text>
</comment>